<organism evidence="2 3">
    <name type="scientific">Mycolicibacterium neoaurum</name>
    <name type="common">Mycobacterium neoaurum</name>
    <dbReference type="NCBI Taxonomy" id="1795"/>
    <lineage>
        <taxon>Bacteria</taxon>
        <taxon>Bacillati</taxon>
        <taxon>Actinomycetota</taxon>
        <taxon>Actinomycetes</taxon>
        <taxon>Mycobacteriales</taxon>
        <taxon>Mycobacteriaceae</taxon>
        <taxon>Mycolicibacterium</taxon>
    </lineage>
</organism>
<dbReference type="InterPro" id="IPR015946">
    <property type="entry name" value="KH_dom-like_a/b"/>
</dbReference>
<dbReference type="PANTHER" id="PTHR42830">
    <property type="entry name" value="OSMOTICALLY INDUCIBLE FAMILY PROTEIN"/>
    <property type="match status" value="1"/>
</dbReference>
<dbReference type="Pfam" id="PF02566">
    <property type="entry name" value="OsmC"/>
    <property type="match status" value="1"/>
</dbReference>
<dbReference type="RefSeq" id="WP_030134543.1">
    <property type="nucleotide sequence ID" value="NZ_CP074376.1"/>
</dbReference>
<name>A0AAV2WT31_MYCNE</name>
<dbReference type="Gene3D" id="3.30.300.20">
    <property type="match status" value="1"/>
</dbReference>
<sequence>MSARQAIAEWNGALVTGSGTIELATSGQGQFPYSLPARAADAATMTSPEELLAAAYASCYAMQLTALLDAGPDDPVGLHVEVVVTQGGPEVDFGIADVALTVRGRGIGRSAEEFVELAQQAAQVCPVGRALATVPKTVDAALQN</sequence>
<dbReference type="AlphaFoldDB" id="A0AAV2WT31"/>
<dbReference type="Proteomes" id="UP000028864">
    <property type="component" value="Unassembled WGS sequence"/>
</dbReference>
<accession>A0AAV2WT31</accession>
<dbReference type="PANTHER" id="PTHR42830:SF1">
    <property type="entry name" value="OSMOTICALLY INDUCIBLE FAMILY PROTEIN"/>
    <property type="match status" value="1"/>
</dbReference>
<dbReference type="InterPro" id="IPR052707">
    <property type="entry name" value="OsmC_Ohr_Peroxiredoxin"/>
</dbReference>
<dbReference type="InterPro" id="IPR019904">
    <property type="entry name" value="Peroxiredoxin_OsmC"/>
</dbReference>
<dbReference type="SUPFAM" id="SSF82784">
    <property type="entry name" value="OsmC-like"/>
    <property type="match status" value="1"/>
</dbReference>
<protein>
    <submittedName>
        <fullName evidence="2">OsmC family protein</fullName>
    </submittedName>
</protein>
<reference evidence="2" key="1">
    <citation type="submission" date="2014-05" db="EMBL/GenBank/DDBJ databases">
        <authorList>
            <person name="Urmite Genomes"/>
        </authorList>
    </citation>
    <scope>NUCLEOTIDE SEQUENCE</scope>
    <source>
        <strain evidence="2">DSM 44074</strain>
    </source>
</reference>
<dbReference type="InterPro" id="IPR036102">
    <property type="entry name" value="OsmC/Ohrsf"/>
</dbReference>
<dbReference type="EMBL" id="LK021346">
    <property type="protein sequence ID" value="CDQ47414.1"/>
    <property type="molecule type" value="Genomic_DNA"/>
</dbReference>
<evidence type="ECO:0000313" key="1">
    <source>
        <dbReference type="EMBL" id="CDQ47414.1"/>
    </source>
</evidence>
<gene>
    <name evidence="1" type="ORF">BN1047_05335</name>
    <name evidence="2" type="ORF">BN1047_05336</name>
</gene>
<evidence type="ECO:0000313" key="2">
    <source>
        <dbReference type="EMBL" id="CDQ47415.1"/>
    </source>
</evidence>
<dbReference type="GO" id="GO:0004601">
    <property type="term" value="F:peroxidase activity"/>
    <property type="evidence" value="ECO:0007669"/>
    <property type="project" value="InterPro"/>
</dbReference>
<dbReference type="EMBL" id="LK021346">
    <property type="protein sequence ID" value="CDQ47415.1"/>
    <property type="molecule type" value="Genomic_DNA"/>
</dbReference>
<dbReference type="GO" id="GO:0006979">
    <property type="term" value="P:response to oxidative stress"/>
    <property type="evidence" value="ECO:0007669"/>
    <property type="project" value="InterPro"/>
</dbReference>
<evidence type="ECO:0000313" key="3">
    <source>
        <dbReference type="Proteomes" id="UP000028864"/>
    </source>
</evidence>
<proteinExistence type="predicted"/>
<dbReference type="InterPro" id="IPR003718">
    <property type="entry name" value="OsmC/Ohr_fam"/>
</dbReference>
<dbReference type="NCBIfam" id="TIGR03562">
    <property type="entry name" value="osmo_induc_OsmC"/>
    <property type="match status" value="1"/>
</dbReference>
<reference evidence="2" key="2">
    <citation type="submission" date="2015-09" db="EMBL/GenBank/DDBJ databases">
        <title>Draft genome sequence of Mycobacterium neoaurum DSM 44074.</title>
        <authorList>
            <person name="Croce O."/>
            <person name="Robert C."/>
            <person name="Raoult D."/>
            <person name="Drancourt M."/>
        </authorList>
    </citation>
    <scope>NUCLEOTIDE SEQUENCE</scope>
    <source>
        <strain evidence="2">DSM 44074</strain>
    </source>
</reference>